<evidence type="ECO:0000256" key="5">
    <source>
        <dbReference type="ARBA" id="ARBA00022714"/>
    </source>
</evidence>
<dbReference type="AlphaFoldDB" id="A0A562T937"/>
<keyword evidence="11" id="KW-0411">Iron-sulfur</keyword>
<keyword evidence="7" id="KW-0274">FAD</keyword>
<keyword evidence="3" id="KW-0285">Flavoprotein</keyword>
<dbReference type="SUPFAM" id="SSF63380">
    <property type="entry name" value="Riboflavin synthase domain-like"/>
    <property type="match status" value="1"/>
</dbReference>
<evidence type="ECO:0000256" key="9">
    <source>
        <dbReference type="ARBA" id="ARBA00023002"/>
    </source>
</evidence>
<evidence type="ECO:0000256" key="11">
    <source>
        <dbReference type="ARBA" id="ARBA00023014"/>
    </source>
</evidence>
<dbReference type="Pfam" id="PF00175">
    <property type="entry name" value="NAD_binding_1"/>
    <property type="match status" value="1"/>
</dbReference>
<dbReference type="InterPro" id="IPR039261">
    <property type="entry name" value="FNR_nucleotide-bd"/>
</dbReference>
<dbReference type="GO" id="GO:0016491">
    <property type="term" value="F:oxidoreductase activity"/>
    <property type="evidence" value="ECO:0007669"/>
    <property type="project" value="UniProtKB-KW"/>
</dbReference>
<evidence type="ECO:0000256" key="13">
    <source>
        <dbReference type="SAM" id="Phobius"/>
    </source>
</evidence>
<evidence type="ECO:0000313" key="16">
    <source>
        <dbReference type="Proteomes" id="UP000320593"/>
    </source>
</evidence>
<dbReference type="EMBL" id="VLLF01000002">
    <property type="protein sequence ID" value="TWI90121.1"/>
    <property type="molecule type" value="Genomic_DNA"/>
</dbReference>
<dbReference type="InterPro" id="IPR017938">
    <property type="entry name" value="Riboflavin_synthase-like_b-brl"/>
</dbReference>
<dbReference type="InterPro" id="IPR050415">
    <property type="entry name" value="MRET"/>
</dbReference>
<gene>
    <name evidence="15" type="ORF">JM93_01098</name>
</gene>
<dbReference type="InterPro" id="IPR001433">
    <property type="entry name" value="OxRdtase_FAD/NAD-bd"/>
</dbReference>
<protein>
    <submittedName>
        <fullName evidence="15">Putative ferric reductase</fullName>
    </submittedName>
</protein>
<dbReference type="Proteomes" id="UP000320593">
    <property type="component" value="Unassembled WGS sequence"/>
</dbReference>
<dbReference type="Gene3D" id="2.40.30.10">
    <property type="entry name" value="Translation factors"/>
    <property type="match status" value="1"/>
</dbReference>
<keyword evidence="9" id="KW-0560">Oxidoreductase</keyword>
<dbReference type="PRINTS" id="PR00410">
    <property type="entry name" value="PHEHYDRXLASE"/>
</dbReference>
<keyword evidence="16" id="KW-1185">Reference proteome</keyword>
<feature type="transmembrane region" description="Helical" evidence="13">
    <location>
        <begin position="146"/>
        <end position="164"/>
    </location>
</feature>
<evidence type="ECO:0000259" key="14">
    <source>
        <dbReference type="PROSITE" id="PS51384"/>
    </source>
</evidence>
<keyword evidence="6" id="KW-0479">Metal-binding</keyword>
<dbReference type="PROSITE" id="PS51384">
    <property type="entry name" value="FAD_FR"/>
    <property type="match status" value="1"/>
</dbReference>
<dbReference type="GO" id="GO:0046872">
    <property type="term" value="F:metal ion binding"/>
    <property type="evidence" value="ECO:0007669"/>
    <property type="project" value="UniProtKB-KW"/>
</dbReference>
<evidence type="ECO:0000256" key="2">
    <source>
        <dbReference type="ARBA" id="ARBA00004141"/>
    </source>
</evidence>
<reference evidence="15 16" key="1">
    <citation type="submission" date="2019-07" db="EMBL/GenBank/DDBJ databases">
        <title>Genomic Encyclopedia of Archaeal and Bacterial Type Strains, Phase II (KMG-II): from individual species to whole genera.</title>
        <authorList>
            <person name="Goeker M."/>
        </authorList>
    </citation>
    <scope>NUCLEOTIDE SEQUENCE [LARGE SCALE GENOMIC DNA]</scope>
    <source>
        <strain evidence="15 16">ATCC BAA-252</strain>
    </source>
</reference>
<evidence type="ECO:0000256" key="8">
    <source>
        <dbReference type="ARBA" id="ARBA00022989"/>
    </source>
</evidence>
<dbReference type="GO" id="GO:0051537">
    <property type="term" value="F:2 iron, 2 sulfur cluster binding"/>
    <property type="evidence" value="ECO:0007669"/>
    <property type="project" value="UniProtKB-KW"/>
</dbReference>
<keyword evidence="10" id="KW-0408">Iron</keyword>
<feature type="transmembrane region" description="Helical" evidence="13">
    <location>
        <begin position="113"/>
        <end position="134"/>
    </location>
</feature>
<dbReference type="GO" id="GO:0016020">
    <property type="term" value="C:membrane"/>
    <property type="evidence" value="ECO:0007669"/>
    <property type="project" value="UniProtKB-SubCell"/>
</dbReference>
<evidence type="ECO:0000256" key="7">
    <source>
        <dbReference type="ARBA" id="ARBA00022827"/>
    </source>
</evidence>
<keyword evidence="12 13" id="KW-0472">Membrane</keyword>
<keyword evidence="5" id="KW-0001">2Fe-2S</keyword>
<feature type="transmembrane region" description="Helical" evidence="13">
    <location>
        <begin position="75"/>
        <end position="93"/>
    </location>
</feature>
<keyword evidence="8 13" id="KW-1133">Transmembrane helix</keyword>
<evidence type="ECO:0000256" key="1">
    <source>
        <dbReference type="ARBA" id="ARBA00001974"/>
    </source>
</evidence>
<dbReference type="RefSeq" id="WP_145341158.1">
    <property type="nucleotide sequence ID" value="NZ_SMLY01000086.1"/>
</dbReference>
<proteinExistence type="predicted"/>
<dbReference type="OrthoDB" id="9792185at2"/>
<evidence type="ECO:0000256" key="3">
    <source>
        <dbReference type="ARBA" id="ARBA00022630"/>
    </source>
</evidence>
<evidence type="ECO:0000256" key="10">
    <source>
        <dbReference type="ARBA" id="ARBA00023004"/>
    </source>
</evidence>
<comment type="cofactor">
    <cofactor evidence="1">
        <name>FAD</name>
        <dbReference type="ChEBI" id="CHEBI:57692"/>
    </cofactor>
</comment>
<organism evidence="15 16">
    <name type="scientific">Roseibium hamelinense</name>
    <dbReference type="NCBI Taxonomy" id="150831"/>
    <lineage>
        <taxon>Bacteria</taxon>
        <taxon>Pseudomonadati</taxon>
        <taxon>Pseudomonadota</taxon>
        <taxon>Alphaproteobacteria</taxon>
        <taxon>Hyphomicrobiales</taxon>
        <taxon>Stappiaceae</taxon>
        <taxon>Roseibium</taxon>
    </lineage>
</organism>
<dbReference type="SUPFAM" id="SSF52343">
    <property type="entry name" value="Ferredoxin reductase-like, C-terminal NADP-linked domain"/>
    <property type="match status" value="1"/>
</dbReference>
<dbReference type="PANTHER" id="PTHR47354:SF8">
    <property type="entry name" value="1,2-PHENYLACETYL-COA EPOXIDASE, SUBUNIT E"/>
    <property type="match status" value="1"/>
</dbReference>
<feature type="domain" description="FAD-binding FR-type" evidence="14">
    <location>
        <begin position="203"/>
        <end position="304"/>
    </location>
</feature>
<dbReference type="CDD" id="cd06198">
    <property type="entry name" value="FNR_like_3"/>
    <property type="match status" value="1"/>
</dbReference>
<feature type="transmembrane region" description="Helical" evidence="13">
    <location>
        <begin position="37"/>
        <end position="54"/>
    </location>
</feature>
<dbReference type="Gene3D" id="3.40.50.80">
    <property type="entry name" value="Nucleotide-binding domain of ferredoxin-NADP reductase (FNR) module"/>
    <property type="match status" value="1"/>
</dbReference>
<comment type="caution">
    <text evidence="15">The sequence shown here is derived from an EMBL/GenBank/DDBJ whole genome shotgun (WGS) entry which is preliminary data.</text>
</comment>
<feature type="transmembrane region" description="Helical" evidence="13">
    <location>
        <begin position="176"/>
        <end position="198"/>
    </location>
</feature>
<comment type="subcellular location">
    <subcellularLocation>
        <location evidence="2">Membrane</location>
        <topology evidence="2">Multi-pass membrane protein</topology>
    </subcellularLocation>
</comment>
<dbReference type="GO" id="GO:0050660">
    <property type="term" value="F:flavin adenine dinucleotide binding"/>
    <property type="evidence" value="ECO:0007669"/>
    <property type="project" value="TreeGrafter"/>
</dbReference>
<evidence type="ECO:0000256" key="12">
    <source>
        <dbReference type="ARBA" id="ARBA00023136"/>
    </source>
</evidence>
<dbReference type="PANTHER" id="PTHR47354">
    <property type="entry name" value="NADH OXIDOREDUCTASE HCR"/>
    <property type="match status" value="1"/>
</dbReference>
<accession>A0A562T937</accession>
<keyword evidence="4 13" id="KW-0812">Transmembrane</keyword>
<evidence type="ECO:0000313" key="15">
    <source>
        <dbReference type="EMBL" id="TWI90121.1"/>
    </source>
</evidence>
<evidence type="ECO:0000256" key="4">
    <source>
        <dbReference type="ARBA" id="ARBA00022692"/>
    </source>
</evidence>
<name>A0A562T937_9HYPH</name>
<sequence length="439" mass="47508">MNGIALSGLYLFVVLIPLGLAMAGMREPRGFWDEAASGMGMLAFAILLAEFLLSGRFKAMSGGVGMDITMRFHQLLARSCLVLAILHPFFYQTPFGRALPYDPTRQLTLAEPGLALATGAAAWVLLPAFVLLSLARDKVFKTYEGWRWTHGLGAALIAFLAWHHTVYAGRYAQDPALAAVWTGLLAIALASLLSVYLVRPLLQRARPWRVASVEKVADRTWEAVLKPEGHKGLEFRAGQFGWINMGHSPFSLAENPFSIASAPAESGVLRFIIKELGDFTNTIGNVPPGTIAYVDGPFGNLTIDGIKATGHALIAGGVGIAPMLSILRQLEAERDDRPVIVVYGNRIADQIVAGAELRSLCSKDNRHLVQCLSEPPEGWAGETGMLDGALVRRVFGSTPDPDWLYILCGPPAMMSGVEVALIGLGVPSDRILLERFTYD</sequence>
<dbReference type="InterPro" id="IPR013130">
    <property type="entry name" value="Fe3_Rdtase_TM_dom"/>
</dbReference>
<evidence type="ECO:0000256" key="6">
    <source>
        <dbReference type="ARBA" id="ARBA00022723"/>
    </source>
</evidence>
<dbReference type="Pfam" id="PF01794">
    <property type="entry name" value="Ferric_reduct"/>
    <property type="match status" value="1"/>
</dbReference>
<dbReference type="InterPro" id="IPR017927">
    <property type="entry name" value="FAD-bd_FR_type"/>
</dbReference>